<evidence type="ECO:0000313" key="6">
    <source>
        <dbReference type="EMBL" id="CAE7755373.1"/>
    </source>
</evidence>
<dbReference type="GO" id="GO:0009228">
    <property type="term" value="P:thiamine biosynthetic process"/>
    <property type="evidence" value="ECO:0007669"/>
    <property type="project" value="UniProtKB-KW"/>
</dbReference>
<keyword evidence="4" id="KW-0408">Iron</keyword>
<reference evidence="6" key="1">
    <citation type="submission" date="2021-02" db="EMBL/GenBank/DDBJ databases">
        <authorList>
            <person name="Dougan E. K."/>
            <person name="Rhodes N."/>
            <person name="Thang M."/>
            <person name="Chan C."/>
        </authorList>
    </citation>
    <scope>NUCLEOTIDE SEQUENCE</scope>
</reference>
<dbReference type="Gene3D" id="6.10.250.2840">
    <property type="match status" value="1"/>
</dbReference>
<sequence>MFAPRVASSVRRLVQPARLSNPRWKSALVSATPSDPAAYVANKLAMFDAMQFTPIRESTVSREMTQRYMSEMLDYAETDVVIVGAGSAGLSCAYELTKHPNIKVAILEQNVAPGGGCWLGGQLMSSMVVRKPADEFLDELEVPYDDQGDYVVVKHAALFMSSVLRKALLAPNVKLFNAVAVEDLLVRQETEGVAVRGVVTNWSLVTQNHDTQSCMDPQVMEAKVVVTATGHDGPMGASSAKRLESLGALPAGLPGMGALDMNTAEDSVVQMTSEVVPGLIFAGMEVAEARGCNRMGPTFGAMLLSGQKAANLAIQALKRSGSGTSSNGSVGKEVGLRKEQVLSFDSNRYDLRGLATGLLAEAGPLLGFGCFVGSPSLEQFQAEEKVFSSFKYEKTWRRCLLGCPEFLRTYDRLVEEVIARQLHADEKYGHQPGEVNFWMPLTEYSYFAAMVVTNNKDNTIPVTLLRHARCTIEQTFPRQLVRCVASPGLLIEEASGVAARLLQVAVGYVDCQGMARSPEPEPFKHVISLGCRCSQSSVYKAMGARRYACPFDWIFSSAAMVAHCLQDDFHLFMDKSQYFLNSTVFDAIGLKPGSAPRERKLIGHSTYSTMMAGVGRGTIFNHRDPLHADSDYQYLQRCVERFRRTLASTDRKLFVILNLNPQLWVEPDFMQLFEELAQRTSNFMLMVLDCSSKNLGPSVAQLPAEELFRQCRAGGREFLMYRLPCVGDNTGSYFREEVDAQRVRGLLLDQYRFDLAPDPLQLDAAPSSFAGYVHTGEPIEHSAVRAASAASAASAGVTVARSRWKGKEAQQITQQVLQQATEGSERPVRRWARALQV</sequence>
<dbReference type="Pfam" id="PF08795">
    <property type="entry name" value="DUF1796"/>
    <property type="match status" value="1"/>
</dbReference>
<protein>
    <submittedName>
        <fullName evidence="6">THI1-2 protein</fullName>
    </submittedName>
</protein>
<dbReference type="Pfam" id="PF01946">
    <property type="entry name" value="Thi4"/>
    <property type="match status" value="1"/>
</dbReference>
<evidence type="ECO:0000313" key="7">
    <source>
        <dbReference type="Proteomes" id="UP000649617"/>
    </source>
</evidence>
<comment type="caution">
    <text evidence="6">The sequence shown here is derived from an EMBL/GenBank/DDBJ whole genome shotgun (WGS) entry which is preliminary data.</text>
</comment>
<proteinExistence type="predicted"/>
<dbReference type="InterPro" id="IPR014903">
    <property type="entry name" value="DUF1796"/>
</dbReference>
<dbReference type="InterPro" id="IPR002922">
    <property type="entry name" value="Thi4_fam"/>
</dbReference>
<dbReference type="NCBIfam" id="TIGR00292">
    <property type="entry name" value="sulfide-dependent adenosine diphosphate thiazole synthase"/>
    <property type="match status" value="1"/>
</dbReference>
<dbReference type="Gene3D" id="3.50.50.60">
    <property type="entry name" value="FAD/NAD(P)-binding domain"/>
    <property type="match status" value="1"/>
</dbReference>
<dbReference type="OrthoDB" id="410463at2759"/>
<dbReference type="SUPFAM" id="SSF51905">
    <property type="entry name" value="FAD/NAD(P)-binding domain"/>
    <property type="match status" value="1"/>
</dbReference>
<evidence type="ECO:0000256" key="1">
    <source>
        <dbReference type="ARBA" id="ARBA00022679"/>
    </source>
</evidence>
<keyword evidence="3" id="KW-0784">Thiamine biosynthesis</keyword>
<evidence type="ECO:0000256" key="3">
    <source>
        <dbReference type="ARBA" id="ARBA00022977"/>
    </source>
</evidence>
<evidence type="ECO:0000256" key="5">
    <source>
        <dbReference type="ARBA" id="ARBA00023027"/>
    </source>
</evidence>
<dbReference type="PANTHER" id="PTHR43422:SF3">
    <property type="entry name" value="THIAMINE THIAZOLE SYNTHASE"/>
    <property type="match status" value="1"/>
</dbReference>
<dbReference type="Proteomes" id="UP000649617">
    <property type="component" value="Unassembled WGS sequence"/>
</dbReference>
<keyword evidence="1" id="KW-0808">Transferase</keyword>
<dbReference type="InterPro" id="IPR036188">
    <property type="entry name" value="FAD/NAD-bd_sf"/>
</dbReference>
<gene>
    <name evidence="6" type="primary">THI1-2</name>
    <name evidence="6" type="ORF">SPIL2461_LOCUS21941</name>
</gene>
<dbReference type="EMBL" id="CAJNIZ010046734">
    <property type="protein sequence ID" value="CAE7755373.1"/>
    <property type="molecule type" value="Genomic_DNA"/>
</dbReference>
<name>A0A812Y3V7_SYMPI</name>
<keyword evidence="5" id="KW-0520">NAD</keyword>
<keyword evidence="2" id="KW-0479">Metal-binding</keyword>
<accession>A0A812Y3V7</accession>
<organism evidence="6 7">
    <name type="scientific">Symbiodinium pilosum</name>
    <name type="common">Dinoflagellate</name>
    <dbReference type="NCBI Taxonomy" id="2952"/>
    <lineage>
        <taxon>Eukaryota</taxon>
        <taxon>Sar</taxon>
        <taxon>Alveolata</taxon>
        <taxon>Dinophyceae</taxon>
        <taxon>Suessiales</taxon>
        <taxon>Symbiodiniaceae</taxon>
        <taxon>Symbiodinium</taxon>
    </lineage>
</organism>
<evidence type="ECO:0000256" key="4">
    <source>
        <dbReference type="ARBA" id="ARBA00023004"/>
    </source>
</evidence>
<keyword evidence="7" id="KW-1185">Reference proteome</keyword>
<dbReference type="GO" id="GO:0046872">
    <property type="term" value="F:metal ion binding"/>
    <property type="evidence" value="ECO:0007669"/>
    <property type="project" value="UniProtKB-KW"/>
</dbReference>
<evidence type="ECO:0000256" key="2">
    <source>
        <dbReference type="ARBA" id="ARBA00022723"/>
    </source>
</evidence>
<dbReference type="AlphaFoldDB" id="A0A812Y3V7"/>
<dbReference type="GO" id="GO:0016740">
    <property type="term" value="F:transferase activity"/>
    <property type="evidence" value="ECO:0007669"/>
    <property type="project" value="UniProtKB-KW"/>
</dbReference>
<dbReference type="PANTHER" id="PTHR43422">
    <property type="entry name" value="THIAMINE THIAZOLE SYNTHASE"/>
    <property type="match status" value="1"/>
</dbReference>